<dbReference type="InterPro" id="IPR050196">
    <property type="entry name" value="Cytochrome_P450_Monoox"/>
</dbReference>
<evidence type="ECO:0000256" key="2">
    <source>
        <dbReference type="ARBA" id="ARBA00003690"/>
    </source>
</evidence>
<dbReference type="GO" id="GO:0016705">
    <property type="term" value="F:oxidoreductase activity, acting on paired donors, with incorporation or reduction of molecular oxygen"/>
    <property type="evidence" value="ECO:0007669"/>
    <property type="project" value="InterPro"/>
</dbReference>
<evidence type="ECO:0000256" key="8">
    <source>
        <dbReference type="ARBA" id="ARBA00022824"/>
    </source>
</evidence>
<evidence type="ECO:0000256" key="6">
    <source>
        <dbReference type="ARBA" id="ARBA00022617"/>
    </source>
</evidence>
<dbReference type="Pfam" id="PF00067">
    <property type="entry name" value="p450"/>
    <property type="match status" value="1"/>
</dbReference>
<dbReference type="InterPro" id="IPR002401">
    <property type="entry name" value="Cyt_P450_E_grp-I"/>
</dbReference>
<evidence type="ECO:0000256" key="12">
    <source>
        <dbReference type="ARBA" id="ARBA00023033"/>
    </source>
</evidence>
<feature type="transmembrane region" description="Helical" evidence="16">
    <location>
        <begin position="72"/>
        <end position="88"/>
    </location>
</feature>
<keyword evidence="12 15" id="KW-0503">Monooxygenase</keyword>
<dbReference type="GO" id="GO:0004497">
    <property type="term" value="F:monooxygenase activity"/>
    <property type="evidence" value="ECO:0007669"/>
    <property type="project" value="UniProtKB-KW"/>
</dbReference>
<keyword evidence="17" id="KW-0732">Signal</keyword>
<evidence type="ECO:0000256" key="10">
    <source>
        <dbReference type="ARBA" id="ARBA00023002"/>
    </source>
</evidence>
<evidence type="ECO:0000256" key="16">
    <source>
        <dbReference type="SAM" id="Phobius"/>
    </source>
</evidence>
<comment type="cofactor">
    <cofactor evidence="1 14">
        <name>heme</name>
        <dbReference type="ChEBI" id="CHEBI:30413"/>
    </cofactor>
</comment>
<evidence type="ECO:0000256" key="5">
    <source>
        <dbReference type="ARBA" id="ARBA00010617"/>
    </source>
</evidence>
<dbReference type="PROSITE" id="PS00086">
    <property type="entry name" value="CYTOCHROME_P450"/>
    <property type="match status" value="1"/>
</dbReference>
<dbReference type="EMBL" id="CAVLEF010000081">
    <property type="protein sequence ID" value="CAK1550356.1"/>
    <property type="molecule type" value="Genomic_DNA"/>
</dbReference>
<evidence type="ECO:0000256" key="7">
    <source>
        <dbReference type="ARBA" id="ARBA00022723"/>
    </source>
</evidence>
<sequence length="442" mass="50540">MNPWIIGLIVLLLAFLATYVVSWRARKNYAHLPSHPQWPFIGNAYKIFGDSHNLFLYYEEITKMAETTNKPYILWAGPLPVLVLSWLWKKNIKKVASAFIGSAVEQYQDLFNEQAHKLVRNLEQEANGDFFDPLHYVSLSSLETICQVSFGGSKTFNSEKYYAALNQALDLILARVTNICLHLEWIYRLTPGFKKLSESRLRKKKQDRNLGKSDIKETEKSKAFLDLMLDLSETDPHLTEKQILSETATVIVGGQETVANTLFFIFLVIGTRKDVQDKLYTEIKNVLGDRDVEKEDLHKLVYCEAVLNETMRLYPPAVGVLRSADRDLKLSNCTVVKGTTVILNFWGAGRSERWWGTSAPEFDPDRWLPPNVPCTNAHLPFSTGKRACIGKKYAMAFLKTVVANCVRNYEFTTDEGFKQTSFRIDLALRPVDGNLIKIRRRN</sequence>
<feature type="signal peptide" evidence="17">
    <location>
        <begin position="1"/>
        <end position="22"/>
    </location>
</feature>
<dbReference type="AlphaFoldDB" id="A0AAV1JQI3"/>
<keyword evidence="6 14" id="KW-0349">Heme</keyword>
<evidence type="ECO:0008006" key="20">
    <source>
        <dbReference type="Google" id="ProtNLM"/>
    </source>
</evidence>
<evidence type="ECO:0000313" key="19">
    <source>
        <dbReference type="Proteomes" id="UP001497472"/>
    </source>
</evidence>
<dbReference type="GO" id="GO:0020037">
    <property type="term" value="F:heme binding"/>
    <property type="evidence" value="ECO:0007669"/>
    <property type="project" value="InterPro"/>
</dbReference>
<feature type="binding site" description="axial binding residue" evidence="14">
    <location>
        <position position="388"/>
    </location>
    <ligand>
        <name>heme</name>
        <dbReference type="ChEBI" id="CHEBI:30413"/>
    </ligand>
    <ligandPart>
        <name>Fe</name>
        <dbReference type="ChEBI" id="CHEBI:18248"/>
    </ligandPart>
</feature>
<dbReference type="PRINTS" id="PR00385">
    <property type="entry name" value="P450"/>
</dbReference>
<keyword evidence="11 14" id="KW-0408">Iron</keyword>
<reference evidence="18 19" key="1">
    <citation type="submission" date="2023-11" db="EMBL/GenBank/DDBJ databases">
        <authorList>
            <person name="Okamura Y."/>
        </authorList>
    </citation>
    <scope>NUCLEOTIDE SEQUENCE [LARGE SCALE GENOMIC DNA]</scope>
</reference>
<evidence type="ECO:0000256" key="17">
    <source>
        <dbReference type="SAM" id="SignalP"/>
    </source>
</evidence>
<evidence type="ECO:0000256" key="3">
    <source>
        <dbReference type="ARBA" id="ARBA00004174"/>
    </source>
</evidence>
<evidence type="ECO:0000256" key="11">
    <source>
        <dbReference type="ARBA" id="ARBA00023004"/>
    </source>
</evidence>
<dbReference type="InterPro" id="IPR036396">
    <property type="entry name" value="Cyt_P450_sf"/>
</dbReference>
<name>A0AAV1JQI3_9NEOP</name>
<protein>
    <recommendedName>
        <fullName evidence="20">Cytochrome P450</fullName>
    </recommendedName>
</protein>
<dbReference type="PANTHER" id="PTHR24291:SF189">
    <property type="entry name" value="CYTOCHROME P450 4C3-RELATED"/>
    <property type="match status" value="1"/>
</dbReference>
<dbReference type="PANTHER" id="PTHR24291">
    <property type="entry name" value="CYTOCHROME P450 FAMILY 4"/>
    <property type="match status" value="1"/>
</dbReference>
<comment type="function">
    <text evidence="2">May be involved in the metabolism of insect hormones and in the breakdown of synthetic insecticides.</text>
</comment>
<keyword evidence="16" id="KW-1133">Transmembrane helix</keyword>
<proteinExistence type="inferred from homology"/>
<evidence type="ECO:0000256" key="15">
    <source>
        <dbReference type="RuleBase" id="RU000461"/>
    </source>
</evidence>
<keyword evidence="7 14" id="KW-0479">Metal-binding</keyword>
<accession>A0AAV1JQI3</accession>
<keyword evidence="8" id="KW-0256">Endoplasmic reticulum</keyword>
<evidence type="ECO:0000256" key="14">
    <source>
        <dbReference type="PIRSR" id="PIRSR602401-1"/>
    </source>
</evidence>
<dbReference type="Gene3D" id="1.10.630.10">
    <property type="entry name" value="Cytochrome P450"/>
    <property type="match status" value="1"/>
</dbReference>
<comment type="similarity">
    <text evidence="5 15">Belongs to the cytochrome P450 family.</text>
</comment>
<evidence type="ECO:0000313" key="18">
    <source>
        <dbReference type="EMBL" id="CAK1550356.1"/>
    </source>
</evidence>
<dbReference type="SUPFAM" id="SSF48264">
    <property type="entry name" value="Cytochrome P450"/>
    <property type="match status" value="1"/>
</dbReference>
<dbReference type="GO" id="GO:0005789">
    <property type="term" value="C:endoplasmic reticulum membrane"/>
    <property type="evidence" value="ECO:0007669"/>
    <property type="project" value="UniProtKB-SubCell"/>
</dbReference>
<dbReference type="Proteomes" id="UP001497472">
    <property type="component" value="Unassembled WGS sequence"/>
</dbReference>
<comment type="caution">
    <text evidence="18">The sequence shown here is derived from an EMBL/GenBank/DDBJ whole genome shotgun (WGS) entry which is preliminary data.</text>
</comment>
<evidence type="ECO:0000256" key="9">
    <source>
        <dbReference type="ARBA" id="ARBA00022848"/>
    </source>
</evidence>
<feature type="chain" id="PRO_5043359564" description="Cytochrome P450" evidence="17">
    <location>
        <begin position="23"/>
        <end position="442"/>
    </location>
</feature>
<dbReference type="PRINTS" id="PR00463">
    <property type="entry name" value="EP450I"/>
</dbReference>
<gene>
    <name evidence="18" type="ORF">LNINA_LOCUS9586</name>
</gene>
<keyword evidence="19" id="KW-1185">Reference proteome</keyword>
<dbReference type="GO" id="GO:0005506">
    <property type="term" value="F:iron ion binding"/>
    <property type="evidence" value="ECO:0007669"/>
    <property type="project" value="InterPro"/>
</dbReference>
<dbReference type="InterPro" id="IPR017972">
    <property type="entry name" value="Cyt_P450_CS"/>
</dbReference>
<keyword evidence="9" id="KW-0492">Microsome</keyword>
<organism evidence="18 19">
    <name type="scientific">Leptosia nina</name>
    <dbReference type="NCBI Taxonomy" id="320188"/>
    <lineage>
        <taxon>Eukaryota</taxon>
        <taxon>Metazoa</taxon>
        <taxon>Ecdysozoa</taxon>
        <taxon>Arthropoda</taxon>
        <taxon>Hexapoda</taxon>
        <taxon>Insecta</taxon>
        <taxon>Pterygota</taxon>
        <taxon>Neoptera</taxon>
        <taxon>Endopterygota</taxon>
        <taxon>Lepidoptera</taxon>
        <taxon>Glossata</taxon>
        <taxon>Ditrysia</taxon>
        <taxon>Papilionoidea</taxon>
        <taxon>Pieridae</taxon>
        <taxon>Pierinae</taxon>
        <taxon>Leptosia</taxon>
    </lineage>
</organism>
<evidence type="ECO:0000256" key="1">
    <source>
        <dbReference type="ARBA" id="ARBA00001971"/>
    </source>
</evidence>
<keyword evidence="10 15" id="KW-0560">Oxidoreductase</keyword>
<comment type="subcellular location">
    <subcellularLocation>
        <location evidence="4">Endoplasmic reticulum membrane</location>
        <topology evidence="4">Peripheral membrane protein</topology>
    </subcellularLocation>
    <subcellularLocation>
        <location evidence="3">Microsome membrane</location>
        <topology evidence="3">Peripheral membrane protein</topology>
    </subcellularLocation>
</comment>
<evidence type="ECO:0000256" key="13">
    <source>
        <dbReference type="ARBA" id="ARBA00023136"/>
    </source>
</evidence>
<dbReference type="InterPro" id="IPR001128">
    <property type="entry name" value="Cyt_P450"/>
</dbReference>
<evidence type="ECO:0000256" key="4">
    <source>
        <dbReference type="ARBA" id="ARBA00004406"/>
    </source>
</evidence>
<keyword evidence="13 16" id="KW-0472">Membrane</keyword>
<keyword evidence="16" id="KW-0812">Transmembrane</keyword>